<comment type="similarity">
    <text evidence="2">Belongs to the class-III pyridine nucleotide-disulfide oxidoreductase family.</text>
</comment>
<dbReference type="Gene3D" id="3.50.50.60">
    <property type="entry name" value="FAD/NAD(P)-binding domain"/>
    <property type="match status" value="2"/>
</dbReference>
<comment type="cofactor">
    <cofactor evidence="1">
        <name>FAD</name>
        <dbReference type="ChEBI" id="CHEBI:57692"/>
    </cofactor>
</comment>
<geneLocation type="plasmid" evidence="9">
    <name>pTcM1</name>
</geneLocation>
<dbReference type="InterPro" id="IPR016156">
    <property type="entry name" value="FAD/NAD-linked_Rdtase_dimer_sf"/>
</dbReference>
<dbReference type="AlphaFoldDB" id="B1A4K9"/>
<dbReference type="Pfam" id="PF02852">
    <property type="entry name" value="Pyr_redox_dim"/>
    <property type="match status" value="1"/>
</dbReference>
<dbReference type="InterPro" id="IPR023753">
    <property type="entry name" value="FAD/NAD-binding_dom"/>
</dbReference>
<evidence type="ECO:0000256" key="1">
    <source>
        <dbReference type="ARBA" id="ARBA00001974"/>
    </source>
</evidence>
<reference evidence="9" key="1">
    <citation type="journal article" date="2008" name="Appl. Environ. Microbiol.">
        <title>Presence of a family of plasmids (29 to 65 kilobases) with a 26-kilobase common region in different strains of the sulfur-oxidizing bacterium Acidithiobacillus caldus.</title>
        <authorList>
            <person name="van Zyl L.J."/>
            <person name="Deane S.M."/>
            <person name="Louw L.A."/>
            <person name="Rawlings D.E."/>
        </authorList>
    </citation>
    <scope>NUCLEOTIDE SEQUENCE</scope>
    <source>
        <strain evidence="9">MNG</strain>
        <plasmid evidence="9">pTcM1</plasmid>
    </source>
</reference>
<name>B1A4K9_9PROT</name>
<dbReference type="InterPro" id="IPR004099">
    <property type="entry name" value="Pyr_nucl-diS_OxRdtase_dimer"/>
</dbReference>
<dbReference type="PANTHER" id="PTHR43429:SF1">
    <property type="entry name" value="NAD(P)H SULFUR OXIDOREDUCTASE (COA-DEPENDENT)"/>
    <property type="match status" value="1"/>
</dbReference>
<evidence type="ECO:0000259" key="8">
    <source>
        <dbReference type="Pfam" id="PF07992"/>
    </source>
</evidence>
<evidence type="ECO:0000256" key="6">
    <source>
        <dbReference type="ARBA" id="ARBA00023284"/>
    </source>
</evidence>
<dbReference type="PRINTS" id="PR00368">
    <property type="entry name" value="FADPNR"/>
</dbReference>
<protein>
    <submittedName>
        <fullName evidence="9">NADH oxidase-like protein</fullName>
    </submittedName>
</protein>
<keyword evidence="9" id="KW-0614">Plasmid</keyword>
<keyword evidence="5" id="KW-0560">Oxidoreductase</keyword>
<dbReference type="PANTHER" id="PTHR43429">
    <property type="entry name" value="PYRIDINE NUCLEOTIDE-DISULFIDE OXIDOREDUCTASE DOMAIN-CONTAINING"/>
    <property type="match status" value="1"/>
</dbReference>
<evidence type="ECO:0000313" key="9">
    <source>
        <dbReference type="EMBL" id="ACA00187.1"/>
    </source>
</evidence>
<feature type="domain" description="FAD/NAD(P)-binding" evidence="8">
    <location>
        <begin position="3"/>
        <end position="304"/>
    </location>
</feature>
<dbReference type="GO" id="GO:0016491">
    <property type="term" value="F:oxidoreductase activity"/>
    <property type="evidence" value="ECO:0007669"/>
    <property type="project" value="UniProtKB-KW"/>
</dbReference>
<proteinExistence type="inferred from homology"/>
<evidence type="ECO:0000256" key="2">
    <source>
        <dbReference type="ARBA" id="ARBA00009130"/>
    </source>
</evidence>
<accession>B1A4K9</accession>
<keyword evidence="6" id="KW-0676">Redox-active center</keyword>
<dbReference type="InterPro" id="IPR050260">
    <property type="entry name" value="FAD-bd_OxRdtase"/>
</dbReference>
<evidence type="ECO:0000259" key="7">
    <source>
        <dbReference type="Pfam" id="PF02852"/>
    </source>
</evidence>
<dbReference type="InterPro" id="IPR036188">
    <property type="entry name" value="FAD/NAD-bd_sf"/>
</dbReference>
<evidence type="ECO:0000256" key="5">
    <source>
        <dbReference type="ARBA" id="ARBA00023002"/>
    </source>
</evidence>
<dbReference type="EMBL" id="EU421841">
    <property type="protein sequence ID" value="ACA00187.1"/>
    <property type="molecule type" value="Genomic_DNA"/>
</dbReference>
<sequence length="481" mass="51373">MTRLLIIGGSDAGISAALRAHELDPQTEVSVLLADEYPNYSICGLPFYLSGETPDHRQLAHRTAFDGIEILTNHRAVSVHPAAKTVDVVRGANGSVKTLRYDHLVIATGAVPVRPKGCRPRSPGVYLLHTMGDGFAVHSRLMGGETRSAIIIGAGYIGVEMADALRHRGIDVTLVSHTDPVFPSVDPSFGRLIGEELSRHGVRVVVGCTVERIEAADNRRGLTVSGSGGFTASADLVLVATGARPDTTLAAAAGIALGPSGAIRVTQRMETTLPGIWAAGDCAETWHRILQRPAYLPLGTTAHKQGRVAGENAVGGERLFAGSVGTQTVKVFELAIARTGLREAEARTADFDPVTIETETWDHKAYYPGAQKLRVRVTGDRRTGRLLGAQILGPWRSEVSKRIDVFATALFHGMGVEDLNDLDLSYTPPFGSPWDAVQMGAQAWTSVMKNEVASCSPPIDPQILGRCARFPLVTLSTRQSG</sequence>
<dbReference type="RefSeq" id="WP_012387027.1">
    <property type="nucleotide sequence ID" value="NC_010600.1"/>
</dbReference>
<dbReference type="SUPFAM" id="SSF55424">
    <property type="entry name" value="FAD/NAD-linked reductases, dimerisation (C-terminal) domain"/>
    <property type="match status" value="1"/>
</dbReference>
<evidence type="ECO:0000256" key="4">
    <source>
        <dbReference type="ARBA" id="ARBA00022827"/>
    </source>
</evidence>
<evidence type="ECO:0000256" key="3">
    <source>
        <dbReference type="ARBA" id="ARBA00022630"/>
    </source>
</evidence>
<dbReference type="SUPFAM" id="SSF51905">
    <property type="entry name" value="FAD/NAD(P)-binding domain"/>
    <property type="match status" value="1"/>
</dbReference>
<keyword evidence="3" id="KW-0285">Flavoprotein</keyword>
<dbReference type="PRINTS" id="PR00411">
    <property type="entry name" value="PNDRDTASEI"/>
</dbReference>
<dbReference type="Pfam" id="PF07992">
    <property type="entry name" value="Pyr_redox_2"/>
    <property type="match status" value="1"/>
</dbReference>
<feature type="domain" description="Pyridine nucleotide-disulphide oxidoreductase dimerisation" evidence="7">
    <location>
        <begin position="327"/>
        <end position="431"/>
    </location>
</feature>
<organism evidence="9">
    <name type="scientific">Acidithiobacillus caldus</name>
    <dbReference type="NCBI Taxonomy" id="33059"/>
    <lineage>
        <taxon>Bacteria</taxon>
        <taxon>Pseudomonadati</taxon>
        <taxon>Pseudomonadota</taxon>
        <taxon>Acidithiobacillia</taxon>
        <taxon>Acidithiobacillales</taxon>
        <taxon>Acidithiobacillaceae</taxon>
        <taxon>Acidithiobacillus</taxon>
    </lineage>
</organism>
<keyword evidence="4" id="KW-0274">FAD</keyword>